<dbReference type="EMBL" id="GBRH01178154">
    <property type="protein sequence ID" value="JAE19742.1"/>
    <property type="molecule type" value="Transcribed_RNA"/>
</dbReference>
<name>A0A0A9G5H3_ARUDO</name>
<organism evidence="1">
    <name type="scientific">Arundo donax</name>
    <name type="common">Giant reed</name>
    <name type="synonym">Donax arundinaceus</name>
    <dbReference type="NCBI Taxonomy" id="35708"/>
    <lineage>
        <taxon>Eukaryota</taxon>
        <taxon>Viridiplantae</taxon>
        <taxon>Streptophyta</taxon>
        <taxon>Embryophyta</taxon>
        <taxon>Tracheophyta</taxon>
        <taxon>Spermatophyta</taxon>
        <taxon>Magnoliopsida</taxon>
        <taxon>Liliopsida</taxon>
        <taxon>Poales</taxon>
        <taxon>Poaceae</taxon>
        <taxon>PACMAD clade</taxon>
        <taxon>Arundinoideae</taxon>
        <taxon>Arundineae</taxon>
        <taxon>Arundo</taxon>
    </lineage>
</organism>
<reference evidence="1" key="1">
    <citation type="submission" date="2014-09" db="EMBL/GenBank/DDBJ databases">
        <authorList>
            <person name="Magalhaes I.L.F."/>
            <person name="Oliveira U."/>
            <person name="Santos F.R."/>
            <person name="Vidigal T.H.D.A."/>
            <person name="Brescovit A.D."/>
            <person name="Santos A.J."/>
        </authorList>
    </citation>
    <scope>NUCLEOTIDE SEQUENCE</scope>
    <source>
        <tissue evidence="1">Shoot tissue taken approximately 20 cm above the soil surface</tissue>
    </source>
</reference>
<evidence type="ECO:0000313" key="1">
    <source>
        <dbReference type="EMBL" id="JAE19742.1"/>
    </source>
</evidence>
<sequence length="203" mass="20922">MSCKGGAGRQAACSNGICSWGSNGSHLLAVRVVVIEQRRRREHRVAVLQQLRPEAVLVLLVVVLGVRRGRGGVELVIRRGDGAHENSVGRRGRATGAQPLRGAVQVGGSISAGAGSVEVFGAVLGGVGVAAGELLHEGAEARSARLDSHGVGDVHHLDRLLAVSLVLPRRRRRAAAPAPAPAPGTGSIAPRTALLPLLLLVVH</sequence>
<dbReference type="AlphaFoldDB" id="A0A0A9G5H3"/>
<proteinExistence type="predicted"/>
<accession>A0A0A9G5H3</accession>
<protein>
    <submittedName>
        <fullName evidence="1">Uncharacterized protein</fullName>
    </submittedName>
</protein>
<reference evidence="1" key="2">
    <citation type="journal article" date="2015" name="Data Brief">
        <title>Shoot transcriptome of the giant reed, Arundo donax.</title>
        <authorList>
            <person name="Barrero R.A."/>
            <person name="Guerrero F.D."/>
            <person name="Moolhuijzen P."/>
            <person name="Goolsby J.A."/>
            <person name="Tidwell J."/>
            <person name="Bellgard S.E."/>
            <person name="Bellgard M.I."/>
        </authorList>
    </citation>
    <scope>NUCLEOTIDE SEQUENCE</scope>
    <source>
        <tissue evidence="1">Shoot tissue taken approximately 20 cm above the soil surface</tissue>
    </source>
</reference>